<gene>
    <name evidence="1" type="ORF">RHMOL_Rhmol04G0285200</name>
</gene>
<protein>
    <submittedName>
        <fullName evidence="1">Uncharacterized protein</fullName>
    </submittedName>
</protein>
<proteinExistence type="predicted"/>
<reference evidence="1" key="1">
    <citation type="submission" date="2022-02" db="EMBL/GenBank/DDBJ databases">
        <title>Plant Genome Project.</title>
        <authorList>
            <person name="Zhang R.-G."/>
        </authorList>
    </citation>
    <scope>NUCLEOTIDE SEQUENCE</scope>
    <source>
        <strain evidence="1">AT1</strain>
    </source>
</reference>
<comment type="caution">
    <text evidence="1">The sequence shown here is derived from an EMBL/GenBank/DDBJ whole genome shotgun (WGS) entry which is preliminary data.</text>
</comment>
<dbReference type="Proteomes" id="UP001062846">
    <property type="component" value="Chromosome 4"/>
</dbReference>
<organism evidence="1 2">
    <name type="scientific">Rhododendron molle</name>
    <name type="common">Chinese azalea</name>
    <name type="synonym">Azalea mollis</name>
    <dbReference type="NCBI Taxonomy" id="49168"/>
    <lineage>
        <taxon>Eukaryota</taxon>
        <taxon>Viridiplantae</taxon>
        <taxon>Streptophyta</taxon>
        <taxon>Embryophyta</taxon>
        <taxon>Tracheophyta</taxon>
        <taxon>Spermatophyta</taxon>
        <taxon>Magnoliopsida</taxon>
        <taxon>eudicotyledons</taxon>
        <taxon>Gunneridae</taxon>
        <taxon>Pentapetalae</taxon>
        <taxon>asterids</taxon>
        <taxon>Ericales</taxon>
        <taxon>Ericaceae</taxon>
        <taxon>Ericoideae</taxon>
        <taxon>Rhodoreae</taxon>
        <taxon>Rhododendron</taxon>
    </lineage>
</organism>
<evidence type="ECO:0000313" key="2">
    <source>
        <dbReference type="Proteomes" id="UP001062846"/>
    </source>
</evidence>
<accession>A0ACC0P708</accession>
<dbReference type="EMBL" id="CM046391">
    <property type="protein sequence ID" value="KAI8560814.1"/>
    <property type="molecule type" value="Genomic_DNA"/>
</dbReference>
<sequence>MKKLPEKLNGYNAYEKIRLCMRKAVYDSLTVKQFEDAWDVFIKKYELQSNTWLQGFYLERKRWVSAYLKDMFWAGMSSTQRSESMNVYFNGYIHKKMTLKQFMDQYENALANKVESENELDAKSLHTYIPLLTEDELEKQFQSAYTNSKFQEFQKQFSGNLIVCVRRQKNVVLYSNMRYKSGLHLKKKNKRGNKCHLLSSYSHSTYHLKRGYKAEHRH</sequence>
<keyword evidence="2" id="KW-1185">Reference proteome</keyword>
<name>A0ACC0P708_RHOML</name>
<evidence type="ECO:0000313" key="1">
    <source>
        <dbReference type="EMBL" id="KAI8560814.1"/>
    </source>
</evidence>